<evidence type="ECO:0000256" key="2">
    <source>
        <dbReference type="ARBA" id="ARBA00022723"/>
    </source>
</evidence>
<keyword evidence="8" id="KW-1185">Reference proteome</keyword>
<dbReference type="InterPro" id="IPR003819">
    <property type="entry name" value="TauD/TfdA-like"/>
</dbReference>
<dbReference type="GO" id="GO:0051213">
    <property type="term" value="F:dioxygenase activity"/>
    <property type="evidence" value="ECO:0007669"/>
    <property type="project" value="UniProtKB-KW"/>
</dbReference>
<dbReference type="Pfam" id="PF02668">
    <property type="entry name" value="TauD"/>
    <property type="match status" value="1"/>
</dbReference>
<dbReference type="InterPro" id="IPR042098">
    <property type="entry name" value="TauD-like_sf"/>
</dbReference>
<reference evidence="7 8" key="1">
    <citation type="submission" date="2021-01" db="EMBL/GenBank/DDBJ databases">
        <title>Belnapia mucosa sp. nov. and Belnapia arida sp. nov., isolated from the Tabernas Desert (Almeria, Spain).</title>
        <authorList>
            <person name="Molina-Menor E."/>
            <person name="Vidal-Verdu A."/>
            <person name="Calonge A."/>
            <person name="Satari L."/>
            <person name="Pereto Magraner J."/>
            <person name="Porcar Miralles M."/>
        </authorList>
    </citation>
    <scope>NUCLEOTIDE SEQUENCE [LARGE SCALE GENOMIC DNA]</scope>
    <source>
        <strain evidence="7 8">T6</strain>
    </source>
</reference>
<evidence type="ECO:0000256" key="1">
    <source>
        <dbReference type="ARBA" id="ARBA00005896"/>
    </source>
</evidence>
<evidence type="ECO:0000313" key="8">
    <source>
        <dbReference type="Proteomes" id="UP000606490"/>
    </source>
</evidence>
<dbReference type="Proteomes" id="UP000606490">
    <property type="component" value="Unassembled WGS sequence"/>
</dbReference>
<name>A0ABS1V486_9PROT</name>
<keyword evidence="5" id="KW-0408">Iron</keyword>
<dbReference type="InterPro" id="IPR051178">
    <property type="entry name" value="TfdA_dioxygenase"/>
</dbReference>
<evidence type="ECO:0000259" key="6">
    <source>
        <dbReference type="Pfam" id="PF02668"/>
    </source>
</evidence>
<dbReference type="RefSeq" id="WP_202826259.1">
    <property type="nucleotide sequence ID" value="NZ_JAEUXJ010000005.1"/>
</dbReference>
<evidence type="ECO:0000256" key="4">
    <source>
        <dbReference type="ARBA" id="ARBA00023002"/>
    </source>
</evidence>
<keyword evidence="4" id="KW-0560">Oxidoreductase</keyword>
<keyword evidence="2" id="KW-0479">Metal-binding</keyword>
<dbReference type="Gene3D" id="3.60.130.10">
    <property type="entry name" value="Clavaminate synthase-like"/>
    <property type="match status" value="1"/>
</dbReference>
<sequence length="288" mass="32550">MDMMIPTRFEERPLGPLFGAELRGLRIASDLTEAEFASYLDAFHRHHLLLLRDVPFDPAAHVAFSRRMGPLELHAQTRYTHPGHPEIFCVGNYTEDGEPRANFARGIEQWHADSSYRKVPSAASLFYGVICPPEGGETWFLDAAGAYAELPAAMKARIDGLRAVHSLATLAEWGRQHNPERPPLTEEQTRRWPPVSQPLVRVHPVSGVRSLFLCPAVISHVEGLAPEEGRALIDALMAHASQERYVYRHRWRAGDLVIWDNRCTLHTATLFDHERHVRLMHRTTVAGP</sequence>
<feature type="domain" description="TauD/TfdA-like" evidence="6">
    <location>
        <begin position="12"/>
        <end position="283"/>
    </location>
</feature>
<dbReference type="EMBL" id="JAEUXJ010000005">
    <property type="protein sequence ID" value="MBL6456524.1"/>
    <property type="molecule type" value="Genomic_DNA"/>
</dbReference>
<dbReference type="SUPFAM" id="SSF51197">
    <property type="entry name" value="Clavaminate synthase-like"/>
    <property type="match status" value="1"/>
</dbReference>
<comment type="similarity">
    <text evidence="1">Belongs to the TfdA dioxygenase family.</text>
</comment>
<dbReference type="PANTHER" id="PTHR43779">
    <property type="entry name" value="DIOXYGENASE RV0097-RELATED"/>
    <property type="match status" value="1"/>
</dbReference>
<proteinExistence type="inferred from homology"/>
<evidence type="ECO:0000256" key="3">
    <source>
        <dbReference type="ARBA" id="ARBA00022964"/>
    </source>
</evidence>
<protein>
    <submittedName>
        <fullName evidence="7">TauD/TfdA family dioxygenase</fullName>
    </submittedName>
</protein>
<comment type="caution">
    <text evidence="7">The sequence shown here is derived from an EMBL/GenBank/DDBJ whole genome shotgun (WGS) entry which is preliminary data.</text>
</comment>
<keyword evidence="3 7" id="KW-0223">Dioxygenase</keyword>
<accession>A0ABS1V486</accession>
<organism evidence="7 8">
    <name type="scientific">Belnapia mucosa</name>
    <dbReference type="NCBI Taxonomy" id="2804532"/>
    <lineage>
        <taxon>Bacteria</taxon>
        <taxon>Pseudomonadati</taxon>
        <taxon>Pseudomonadota</taxon>
        <taxon>Alphaproteobacteria</taxon>
        <taxon>Acetobacterales</taxon>
        <taxon>Roseomonadaceae</taxon>
        <taxon>Belnapia</taxon>
    </lineage>
</organism>
<gene>
    <name evidence="7" type="ORF">JMJ55_14415</name>
</gene>
<evidence type="ECO:0000256" key="5">
    <source>
        <dbReference type="ARBA" id="ARBA00023004"/>
    </source>
</evidence>
<dbReference type="PANTHER" id="PTHR43779:SF3">
    <property type="entry name" value="(3R)-3-[(CARBOXYMETHYL)AMINO]FATTY ACID OXYGENASE_DECARBOXYLASE"/>
    <property type="match status" value="1"/>
</dbReference>
<evidence type="ECO:0000313" key="7">
    <source>
        <dbReference type="EMBL" id="MBL6456524.1"/>
    </source>
</evidence>